<dbReference type="InterPro" id="IPR002734">
    <property type="entry name" value="RibDG_C"/>
</dbReference>
<accession>A0ABW0NTQ2</accession>
<evidence type="ECO:0000259" key="1">
    <source>
        <dbReference type="Pfam" id="PF01872"/>
    </source>
</evidence>
<dbReference type="EMBL" id="JBHSMG010000002">
    <property type="protein sequence ID" value="MFC5502657.1"/>
    <property type="molecule type" value="Genomic_DNA"/>
</dbReference>
<gene>
    <name evidence="2" type="ORF">ACFPJ4_10455</name>
</gene>
<sequence>MLLSVNVFVSFDGVVQGPGAPDEDRSGGFARGGWLVPFSSAQTDEIVTGWFREAGAFLFGRTTFGLLHGYWPHVTDPGNLIASQLNALPKYVVSSTLTDAEADWNPTTVLRGAAVDEVRRIKELPGRELQVHGSWKLVQALHQAGLVDVYRVLQFPVVVGEGKRLFPEGATSATFDVATDVSRVLPGGVVALTLTPRSLGTVAAGSYVVEDGRSATIVG</sequence>
<reference evidence="3" key="1">
    <citation type="journal article" date="2019" name="Int. J. Syst. Evol. Microbiol.">
        <title>The Global Catalogue of Microorganisms (GCM) 10K type strain sequencing project: providing services to taxonomists for standard genome sequencing and annotation.</title>
        <authorList>
            <consortium name="The Broad Institute Genomics Platform"/>
            <consortium name="The Broad Institute Genome Sequencing Center for Infectious Disease"/>
            <person name="Wu L."/>
            <person name="Ma J."/>
        </authorList>
    </citation>
    <scope>NUCLEOTIDE SEQUENCE [LARGE SCALE GENOMIC DNA]</scope>
    <source>
        <strain evidence="3">CGMCC 4.6997</strain>
    </source>
</reference>
<protein>
    <submittedName>
        <fullName evidence="2">Dihydrofolate reductase family protein</fullName>
    </submittedName>
</protein>
<dbReference type="RefSeq" id="WP_386740346.1">
    <property type="nucleotide sequence ID" value="NZ_JBHSMG010000002.1"/>
</dbReference>
<dbReference type="PANTHER" id="PTHR38011:SF2">
    <property type="entry name" value="BIFUNCTIONAL DEAMINASE-REDUCTASE DOMAIN PROTEIN"/>
    <property type="match status" value="1"/>
</dbReference>
<proteinExistence type="predicted"/>
<dbReference type="InterPro" id="IPR050765">
    <property type="entry name" value="Riboflavin_Biosynth_HTPR"/>
</dbReference>
<evidence type="ECO:0000313" key="2">
    <source>
        <dbReference type="EMBL" id="MFC5502657.1"/>
    </source>
</evidence>
<dbReference type="Pfam" id="PF01872">
    <property type="entry name" value="RibD_C"/>
    <property type="match status" value="1"/>
</dbReference>
<feature type="domain" description="Bacterial bifunctional deaminase-reductase C-terminal" evidence="1">
    <location>
        <begin position="4"/>
        <end position="173"/>
    </location>
</feature>
<keyword evidence="3" id="KW-1185">Reference proteome</keyword>
<evidence type="ECO:0000313" key="3">
    <source>
        <dbReference type="Proteomes" id="UP001596039"/>
    </source>
</evidence>
<dbReference type="InterPro" id="IPR024072">
    <property type="entry name" value="DHFR-like_dom_sf"/>
</dbReference>
<dbReference type="Proteomes" id="UP001596039">
    <property type="component" value="Unassembled WGS sequence"/>
</dbReference>
<dbReference type="PANTHER" id="PTHR38011">
    <property type="entry name" value="DIHYDROFOLATE REDUCTASE FAMILY PROTEIN (AFU_ORTHOLOGUE AFUA_8G06820)"/>
    <property type="match status" value="1"/>
</dbReference>
<organism evidence="2 3">
    <name type="scientific">Lysinimonas soli</name>
    <dbReference type="NCBI Taxonomy" id="1074233"/>
    <lineage>
        <taxon>Bacteria</taxon>
        <taxon>Bacillati</taxon>
        <taxon>Actinomycetota</taxon>
        <taxon>Actinomycetes</taxon>
        <taxon>Micrococcales</taxon>
        <taxon>Microbacteriaceae</taxon>
        <taxon>Lysinimonas</taxon>
    </lineage>
</organism>
<dbReference type="SUPFAM" id="SSF53597">
    <property type="entry name" value="Dihydrofolate reductase-like"/>
    <property type="match status" value="1"/>
</dbReference>
<comment type="caution">
    <text evidence="2">The sequence shown here is derived from an EMBL/GenBank/DDBJ whole genome shotgun (WGS) entry which is preliminary data.</text>
</comment>
<dbReference type="Gene3D" id="3.40.430.10">
    <property type="entry name" value="Dihydrofolate Reductase, subunit A"/>
    <property type="match status" value="1"/>
</dbReference>
<name>A0ABW0NTQ2_9MICO</name>